<comment type="caution">
    <text evidence="1">The sequence shown here is derived from an EMBL/GenBank/DDBJ whole genome shotgun (WGS) entry which is preliminary data.</text>
</comment>
<dbReference type="InterPro" id="IPR006530">
    <property type="entry name" value="YD"/>
</dbReference>
<organism evidence="1 2">
    <name type="scientific">Streptomyces albipurpureus</name>
    <dbReference type="NCBI Taxonomy" id="2897419"/>
    <lineage>
        <taxon>Bacteria</taxon>
        <taxon>Bacillati</taxon>
        <taxon>Actinomycetota</taxon>
        <taxon>Actinomycetes</taxon>
        <taxon>Kitasatosporales</taxon>
        <taxon>Streptomycetaceae</taxon>
        <taxon>Streptomyces</taxon>
    </lineage>
</organism>
<dbReference type="Proteomes" id="UP001431429">
    <property type="component" value="Unassembled WGS sequence"/>
</dbReference>
<evidence type="ECO:0000313" key="2">
    <source>
        <dbReference type="Proteomes" id="UP001431429"/>
    </source>
</evidence>
<feature type="non-terminal residue" evidence="1">
    <location>
        <position position="506"/>
    </location>
</feature>
<accession>A0ABT0UZT8</accession>
<dbReference type="EMBL" id="JAMQAW010000062">
    <property type="protein sequence ID" value="MCM2393175.1"/>
    <property type="molecule type" value="Genomic_DNA"/>
</dbReference>
<protein>
    <recommendedName>
        <fullName evidence="3">YD repeat-containing protein</fullName>
    </recommendedName>
</protein>
<dbReference type="NCBIfam" id="TIGR01643">
    <property type="entry name" value="YD_repeat_2x"/>
    <property type="match status" value="2"/>
</dbReference>
<dbReference type="InterPro" id="IPR050708">
    <property type="entry name" value="T6SS_VgrG/RHS"/>
</dbReference>
<dbReference type="PANTHER" id="PTHR32305:SF17">
    <property type="entry name" value="TRNA NUCLEASE WAPA"/>
    <property type="match status" value="1"/>
</dbReference>
<evidence type="ECO:0000313" key="1">
    <source>
        <dbReference type="EMBL" id="MCM2393175.1"/>
    </source>
</evidence>
<dbReference type="PANTHER" id="PTHR32305">
    <property type="match status" value="1"/>
</dbReference>
<dbReference type="InterPro" id="IPR031325">
    <property type="entry name" value="RHS_repeat"/>
</dbReference>
<proteinExistence type="predicted"/>
<evidence type="ECO:0008006" key="3">
    <source>
        <dbReference type="Google" id="ProtNLM"/>
    </source>
</evidence>
<gene>
    <name evidence="1" type="ORF">NBG84_33710</name>
</gene>
<name>A0ABT0UZT8_9ACTN</name>
<dbReference type="Pfam" id="PF05593">
    <property type="entry name" value="RHS_repeat"/>
    <property type="match status" value="2"/>
</dbReference>
<dbReference type="Gene3D" id="2.180.10.10">
    <property type="entry name" value="RHS repeat-associated core"/>
    <property type="match status" value="2"/>
</dbReference>
<sequence>MTELLDPLRGQPIKTTDANGKVTTTAYDALGRATKVWTPTRSAATFPNAPNYTFDYLVRNNNPTVVTTRVLDHNSEYQTSYAFHDGLLRPRQTQAKSPDNAGRLVSETFYNTRGEAWLASGTYFAAGAPAAVLVTGQETLYPASTETVFDGASRPTAVIDKKFGDETKRTTTSYTGDTTTVVPPQGGTTTTTVTDALGRTTQLRQHTGTGPAAFQSTDRTYDQHGRLHTVKDPSNATWTYTYDVRGRQTGTNDPDKGTSVTTYDKGDRAIAVKDARNTTLDTTYDALGRRTALKKGTTTLSAWTYDTIAKGQPTSATRYDGTNAYISEITEYGDLYQPASTMVTVPGATGQPAVQYEWFTFFADNTGQPVATEHPAIGGLPAETVSTTYNTSGLLDSVYAGNDPLISAATYDHYGRTSRLEYGEFARQLFITNEFDDHTGNLTRAYKDREVAPQRIEDTQYHYDPAGNIKQIATAYGQDTSRTTDTQCFALDALRRITEAWTNTGE</sequence>
<keyword evidence="2" id="KW-1185">Reference proteome</keyword>
<reference evidence="1" key="1">
    <citation type="submission" date="2022-06" db="EMBL/GenBank/DDBJ databases">
        <title>Genome public.</title>
        <authorList>
            <person name="Sun Q."/>
        </authorList>
    </citation>
    <scope>NUCLEOTIDE SEQUENCE</scope>
    <source>
        <strain evidence="1">CWNU-1</strain>
    </source>
</reference>